<dbReference type="FunCoup" id="G0MKC8">
    <property type="interactions" value="1049"/>
</dbReference>
<dbReference type="InParanoid" id="G0MKC8"/>
<keyword evidence="4" id="KW-1185">Reference proteome</keyword>
<gene>
    <name evidence="3" type="ORF">CAEBREN_17385</name>
</gene>
<accession>G0MKC8</accession>
<dbReference type="Proteomes" id="UP000008068">
    <property type="component" value="Unassembled WGS sequence"/>
</dbReference>
<dbReference type="Pfam" id="PF02213">
    <property type="entry name" value="GYF"/>
    <property type="match status" value="1"/>
</dbReference>
<proteinExistence type="predicted"/>
<protein>
    <recommendedName>
        <fullName evidence="2">GYF domain-containing protein</fullName>
    </recommendedName>
</protein>
<evidence type="ECO:0000313" key="3">
    <source>
        <dbReference type="EMBL" id="EGT33787.1"/>
    </source>
</evidence>
<dbReference type="EMBL" id="GL379798">
    <property type="protein sequence ID" value="EGT33787.1"/>
    <property type="molecule type" value="Genomic_DNA"/>
</dbReference>
<evidence type="ECO:0000259" key="2">
    <source>
        <dbReference type="PROSITE" id="PS50829"/>
    </source>
</evidence>
<feature type="domain" description="GYF" evidence="2">
    <location>
        <begin position="6"/>
        <end position="62"/>
    </location>
</feature>
<dbReference type="SMART" id="SM00444">
    <property type="entry name" value="GYF"/>
    <property type="match status" value="1"/>
</dbReference>
<evidence type="ECO:0000256" key="1">
    <source>
        <dbReference type="SAM" id="MobiDB-lite"/>
    </source>
</evidence>
<dbReference type="OMA" id="CELKMSA"/>
<name>G0MKC8_CAEBE</name>
<dbReference type="OrthoDB" id="5829632at2759"/>
<reference evidence="4" key="1">
    <citation type="submission" date="2011-07" db="EMBL/GenBank/DDBJ databases">
        <authorList>
            <consortium name="Caenorhabditis brenneri Sequencing and Analysis Consortium"/>
            <person name="Wilson R.K."/>
        </authorList>
    </citation>
    <scope>NUCLEOTIDE SEQUENCE [LARGE SCALE GENOMIC DNA]</scope>
    <source>
        <strain evidence="4">PB2801</strain>
    </source>
</reference>
<dbReference type="STRING" id="135651.G0MKC8"/>
<feature type="compositionally biased region" description="Low complexity" evidence="1">
    <location>
        <begin position="159"/>
        <end position="168"/>
    </location>
</feature>
<dbReference type="InterPro" id="IPR003169">
    <property type="entry name" value="GYF"/>
</dbReference>
<organism evidence="4">
    <name type="scientific">Caenorhabditis brenneri</name>
    <name type="common">Nematode worm</name>
    <dbReference type="NCBI Taxonomy" id="135651"/>
    <lineage>
        <taxon>Eukaryota</taxon>
        <taxon>Metazoa</taxon>
        <taxon>Ecdysozoa</taxon>
        <taxon>Nematoda</taxon>
        <taxon>Chromadorea</taxon>
        <taxon>Rhabditida</taxon>
        <taxon>Rhabditina</taxon>
        <taxon>Rhabditomorpha</taxon>
        <taxon>Rhabditoidea</taxon>
        <taxon>Rhabditidae</taxon>
        <taxon>Peloderinae</taxon>
        <taxon>Caenorhabditis</taxon>
    </lineage>
</organism>
<feature type="compositionally biased region" description="Polar residues" evidence="1">
    <location>
        <begin position="339"/>
        <end position="374"/>
    </location>
</feature>
<feature type="region of interest" description="Disordered" evidence="1">
    <location>
        <begin position="95"/>
        <end position="194"/>
    </location>
</feature>
<dbReference type="SUPFAM" id="SSF55277">
    <property type="entry name" value="GYF domain"/>
    <property type="match status" value="1"/>
</dbReference>
<dbReference type="HOGENOM" id="CLU_066939_0_0_1"/>
<dbReference type="InterPro" id="IPR035445">
    <property type="entry name" value="GYF-like_dom_sf"/>
</dbReference>
<dbReference type="PROSITE" id="PS50829">
    <property type="entry name" value="GYF"/>
    <property type="match status" value="1"/>
</dbReference>
<sequence>MGENLSLTVFYIDDSGQTQGPYPAPTILTWIKTGYFTDNHVMRITDNGQHVGNKVTLLKTLGELKTMYGDEKPIPTSIEEVGVCSFSLKPLSNRKTTNGLKPLKATAGNSKTEKKLLEEDETFSVTGPDDQNRTLPTPRCKQVAGPELPKSMKRKRSRSASSYDSNASEGGQKKKKLVSEKKKRSNKKQKEVALPFYTGDKDKRNKRLEKVVAIELATFLSREYVNLTKKAREELHKIYAAFKLPKIKLCLQEHCKYCHCPLQQPTNYISHVLSAGHINKSVESGNRRFTFSSDYLLLKNDMERAKKEPLLNVGKPPMPNSPPRSSSPNPSRLPSRSSKTNYPNKCASRSTSPNASRLPSRSSKTNYPDKCTQS</sequence>
<dbReference type="eggNOG" id="KOG1862">
    <property type="taxonomic scope" value="Eukaryota"/>
</dbReference>
<feature type="compositionally biased region" description="Low complexity" evidence="1">
    <location>
        <begin position="323"/>
        <end position="338"/>
    </location>
</feature>
<feature type="region of interest" description="Disordered" evidence="1">
    <location>
        <begin position="309"/>
        <end position="374"/>
    </location>
</feature>
<dbReference type="Gene3D" id="3.30.1490.40">
    <property type="match status" value="1"/>
</dbReference>
<evidence type="ECO:0000313" key="4">
    <source>
        <dbReference type="Proteomes" id="UP000008068"/>
    </source>
</evidence>
<dbReference type="AlphaFoldDB" id="G0MKC8"/>
<feature type="compositionally biased region" description="Basic residues" evidence="1">
    <location>
        <begin position="173"/>
        <end position="187"/>
    </location>
</feature>